<dbReference type="EMBL" id="MNCJ02000319">
    <property type="protein sequence ID" value="KAF5812333.1"/>
    <property type="molecule type" value="Genomic_DNA"/>
</dbReference>
<dbReference type="Gramene" id="mRNA:HanXRQr2_Chr04g0191421">
    <property type="protein sequence ID" value="mRNA:HanXRQr2_Chr04g0191421"/>
    <property type="gene ID" value="HanXRQr2_Chr04g0191421"/>
</dbReference>
<dbReference type="AlphaFoldDB" id="A0A9K3NUZ2"/>
<proteinExistence type="predicted"/>
<organism evidence="1 2">
    <name type="scientific">Helianthus annuus</name>
    <name type="common">Common sunflower</name>
    <dbReference type="NCBI Taxonomy" id="4232"/>
    <lineage>
        <taxon>Eukaryota</taxon>
        <taxon>Viridiplantae</taxon>
        <taxon>Streptophyta</taxon>
        <taxon>Embryophyta</taxon>
        <taxon>Tracheophyta</taxon>
        <taxon>Spermatophyta</taxon>
        <taxon>Magnoliopsida</taxon>
        <taxon>eudicotyledons</taxon>
        <taxon>Gunneridae</taxon>
        <taxon>Pentapetalae</taxon>
        <taxon>asterids</taxon>
        <taxon>campanulids</taxon>
        <taxon>Asterales</taxon>
        <taxon>Asteraceae</taxon>
        <taxon>Asteroideae</taxon>
        <taxon>Heliantheae alliance</taxon>
        <taxon>Heliantheae</taxon>
        <taxon>Helianthus</taxon>
    </lineage>
</organism>
<accession>A0A9K3NUZ2</accession>
<sequence>MAALLLEKELGYYHQEEEEEEELAGYRWVEMVVHLLLEYLEKEVQVGRHQVELAALLLE</sequence>
<comment type="caution">
    <text evidence="1">The sequence shown here is derived from an EMBL/GenBank/DDBJ whole genome shotgun (WGS) entry which is preliminary data.</text>
</comment>
<reference evidence="1" key="1">
    <citation type="journal article" date="2017" name="Nature">
        <title>The sunflower genome provides insights into oil metabolism, flowering and Asterid evolution.</title>
        <authorList>
            <person name="Badouin H."/>
            <person name="Gouzy J."/>
            <person name="Grassa C.J."/>
            <person name="Murat F."/>
            <person name="Staton S.E."/>
            <person name="Cottret L."/>
            <person name="Lelandais-Briere C."/>
            <person name="Owens G.L."/>
            <person name="Carrere S."/>
            <person name="Mayjonade B."/>
            <person name="Legrand L."/>
            <person name="Gill N."/>
            <person name="Kane N.C."/>
            <person name="Bowers J.E."/>
            <person name="Hubner S."/>
            <person name="Bellec A."/>
            <person name="Berard A."/>
            <person name="Berges H."/>
            <person name="Blanchet N."/>
            <person name="Boniface M.C."/>
            <person name="Brunel D."/>
            <person name="Catrice O."/>
            <person name="Chaidir N."/>
            <person name="Claudel C."/>
            <person name="Donnadieu C."/>
            <person name="Faraut T."/>
            <person name="Fievet G."/>
            <person name="Helmstetter N."/>
            <person name="King M."/>
            <person name="Knapp S.J."/>
            <person name="Lai Z."/>
            <person name="Le Paslier M.C."/>
            <person name="Lippi Y."/>
            <person name="Lorenzon L."/>
            <person name="Mandel J.R."/>
            <person name="Marage G."/>
            <person name="Marchand G."/>
            <person name="Marquand E."/>
            <person name="Bret-Mestries E."/>
            <person name="Morien E."/>
            <person name="Nambeesan S."/>
            <person name="Nguyen T."/>
            <person name="Pegot-Espagnet P."/>
            <person name="Pouilly N."/>
            <person name="Raftis F."/>
            <person name="Sallet E."/>
            <person name="Schiex T."/>
            <person name="Thomas J."/>
            <person name="Vandecasteele C."/>
            <person name="Vares D."/>
            <person name="Vear F."/>
            <person name="Vautrin S."/>
            <person name="Crespi M."/>
            <person name="Mangin B."/>
            <person name="Burke J.M."/>
            <person name="Salse J."/>
            <person name="Munos S."/>
            <person name="Vincourt P."/>
            <person name="Rieseberg L.H."/>
            <person name="Langlade N.B."/>
        </authorList>
    </citation>
    <scope>NUCLEOTIDE SEQUENCE</scope>
    <source>
        <tissue evidence="1">Leaves</tissue>
    </source>
</reference>
<evidence type="ECO:0000313" key="1">
    <source>
        <dbReference type="EMBL" id="KAF5812333.1"/>
    </source>
</evidence>
<name>A0A9K3NUZ2_HELAN</name>
<dbReference type="Proteomes" id="UP000215914">
    <property type="component" value="Unassembled WGS sequence"/>
</dbReference>
<reference evidence="1" key="2">
    <citation type="submission" date="2020-06" db="EMBL/GenBank/DDBJ databases">
        <title>Helianthus annuus Genome sequencing and assembly Release 2.</title>
        <authorList>
            <person name="Gouzy J."/>
            <person name="Langlade N."/>
            <person name="Munos S."/>
        </authorList>
    </citation>
    <scope>NUCLEOTIDE SEQUENCE</scope>
    <source>
        <tissue evidence="1">Leaves</tissue>
    </source>
</reference>
<keyword evidence="2" id="KW-1185">Reference proteome</keyword>
<gene>
    <name evidence="1" type="ORF">HanXRQr2_Chr04g0191421</name>
</gene>
<evidence type="ECO:0000313" key="2">
    <source>
        <dbReference type="Proteomes" id="UP000215914"/>
    </source>
</evidence>
<protein>
    <submittedName>
        <fullName evidence="1">Uncharacterized protein</fullName>
    </submittedName>
</protein>